<sequence>MQLSFLTPLYERPGPWASVHLDTGWENESTTARRELQALDVCDSLARQGADGATGRAVYDALMSRPGPTHGAGRAVFATAGQVVLDPPLTVRPPAPVDVRWSTLPHVSPLLELAAQEPVCLVAYIDRLGADLEVRTPLGSRDAGEARGRDWPMHRTGRDDWSERHFQRSVENTWERNAGEVASAIAACDKDIAPDLIVLVGDPRERRAVYEKLPPPLRPRAVETEHGGRAEGAATRLLDEDIENARHEHMRRTAGEELDKFRSAHDATAQGVPALLSAAREHRIAELFVRPDGADTHREVWVGDEPDQLAVRRTETQYLGDTRPSSARADDALLRSATVTGAEVQSLPAGGGDDVPVGGLGALLRWPYEEMERR</sequence>
<evidence type="ECO:0000313" key="1">
    <source>
        <dbReference type="EMBL" id="MER6611953.1"/>
    </source>
</evidence>
<reference evidence="1 2" key="1">
    <citation type="submission" date="2024-06" db="EMBL/GenBank/DDBJ databases">
        <title>The Natural Products Discovery Center: Release of the First 8490 Sequenced Strains for Exploring Actinobacteria Biosynthetic Diversity.</title>
        <authorList>
            <person name="Kalkreuter E."/>
            <person name="Kautsar S.A."/>
            <person name="Yang D."/>
            <person name="Bader C.D."/>
            <person name="Teijaro C.N."/>
            <person name="Fluegel L."/>
            <person name="Davis C.M."/>
            <person name="Simpson J.R."/>
            <person name="Lauterbach L."/>
            <person name="Steele A.D."/>
            <person name="Gui C."/>
            <person name="Meng S."/>
            <person name="Li G."/>
            <person name="Viehrig K."/>
            <person name="Ye F."/>
            <person name="Su P."/>
            <person name="Kiefer A.F."/>
            <person name="Nichols A."/>
            <person name="Cepeda A.J."/>
            <person name="Yan W."/>
            <person name="Fan B."/>
            <person name="Jiang Y."/>
            <person name="Adhikari A."/>
            <person name="Zheng C.-J."/>
            <person name="Schuster L."/>
            <person name="Cowan T.M."/>
            <person name="Smanski M.J."/>
            <person name="Chevrette M.G."/>
            <person name="De Carvalho L.P.S."/>
            <person name="Shen B."/>
        </authorList>
    </citation>
    <scope>NUCLEOTIDE SEQUENCE [LARGE SCALE GENOMIC DNA]</scope>
    <source>
        <strain evidence="1 2">NPDC000837</strain>
    </source>
</reference>
<organism evidence="1 2">
    <name type="scientific">Streptomyces xantholiticus</name>
    <dbReference type="NCBI Taxonomy" id="68285"/>
    <lineage>
        <taxon>Bacteria</taxon>
        <taxon>Bacillati</taxon>
        <taxon>Actinomycetota</taxon>
        <taxon>Actinomycetes</taxon>
        <taxon>Kitasatosporales</taxon>
        <taxon>Streptomycetaceae</taxon>
        <taxon>Streptomyces</taxon>
    </lineage>
</organism>
<dbReference type="Pfam" id="PF18844">
    <property type="entry name" value="baeRF_family2"/>
    <property type="match status" value="1"/>
</dbReference>
<evidence type="ECO:0000313" key="2">
    <source>
        <dbReference type="Proteomes" id="UP001445472"/>
    </source>
</evidence>
<proteinExistence type="predicted"/>
<keyword evidence="1" id="KW-0378">Hydrolase</keyword>
<name>A0ABV1UMB2_9ACTN</name>
<gene>
    <name evidence="1" type="ORF">ABT276_00715</name>
</gene>
<dbReference type="GO" id="GO:0016787">
    <property type="term" value="F:hydrolase activity"/>
    <property type="evidence" value="ECO:0007669"/>
    <property type="project" value="UniProtKB-KW"/>
</dbReference>
<dbReference type="Proteomes" id="UP001445472">
    <property type="component" value="Unassembled WGS sequence"/>
</dbReference>
<keyword evidence="2" id="KW-1185">Reference proteome</keyword>
<accession>A0ABV1UMB2</accession>
<dbReference type="InterPro" id="IPR040701">
    <property type="entry name" value="Bact_RF_family2"/>
</dbReference>
<dbReference type="EMBL" id="JBEPBX010000001">
    <property type="protein sequence ID" value="MER6611953.1"/>
    <property type="molecule type" value="Genomic_DNA"/>
</dbReference>
<dbReference type="RefSeq" id="WP_351974466.1">
    <property type="nucleotide sequence ID" value="NZ_JBEPBX010000001.1"/>
</dbReference>
<protein>
    <submittedName>
        <fullName evidence="1">Vms1/Ankzf1 family peptidyl-tRNA hydrolase</fullName>
    </submittedName>
</protein>
<comment type="caution">
    <text evidence="1">The sequence shown here is derived from an EMBL/GenBank/DDBJ whole genome shotgun (WGS) entry which is preliminary data.</text>
</comment>